<evidence type="ECO:0000256" key="1">
    <source>
        <dbReference type="SAM" id="MobiDB-lite"/>
    </source>
</evidence>
<dbReference type="Proteomes" id="UP000005839">
    <property type="component" value="Unassembled WGS sequence"/>
</dbReference>
<feature type="region of interest" description="Disordered" evidence="1">
    <location>
        <begin position="72"/>
        <end position="111"/>
    </location>
</feature>
<sequence length="111" mass="12798">MIRVDNISLQQRLTITEKIIGKLAELKIKNFNDLDDIARQIKAANEQEVTIIDVNSRHRKEIAELKRKISELAPTKATHTKANKSKNKPLTQSKLRARSKFFNRSKESCNK</sequence>
<reference evidence="2 3" key="1">
    <citation type="submission" date="2007-10" db="EMBL/GenBank/DDBJ databases">
        <authorList>
            <person name="Yayanos A."/>
            <person name="Ferriera S."/>
            <person name="Johnson J."/>
            <person name="Kravitz S."/>
            <person name="Halpern A."/>
            <person name="Remington K."/>
            <person name="Beeson K."/>
            <person name="Tran B."/>
            <person name="Rogers Y.-H."/>
            <person name="Friedman R."/>
            <person name="Venter J.C."/>
        </authorList>
    </citation>
    <scope>NUCLEOTIDE SEQUENCE [LARGE SCALE GENOMIC DNA]</scope>
    <source>
        <strain evidence="2 3">KT99</strain>
    </source>
</reference>
<protein>
    <submittedName>
        <fullName evidence="2">Uncharacterized protein</fullName>
    </submittedName>
</protein>
<evidence type="ECO:0000313" key="3">
    <source>
        <dbReference type="Proteomes" id="UP000005839"/>
    </source>
</evidence>
<dbReference type="AlphaFoldDB" id="A9CZR7"/>
<dbReference type="EMBL" id="ABIC01000005">
    <property type="protein sequence ID" value="EDQ02032.1"/>
    <property type="molecule type" value="Genomic_DNA"/>
</dbReference>
<organism evidence="2 3">
    <name type="scientific">Shewanella benthica KT99</name>
    <dbReference type="NCBI Taxonomy" id="314608"/>
    <lineage>
        <taxon>Bacteria</taxon>
        <taxon>Pseudomonadati</taxon>
        <taxon>Pseudomonadota</taxon>
        <taxon>Gammaproteobacteria</taxon>
        <taxon>Alteromonadales</taxon>
        <taxon>Shewanellaceae</taxon>
        <taxon>Shewanella</taxon>
    </lineage>
</organism>
<gene>
    <name evidence="2" type="ORF">KT99_19569</name>
</gene>
<name>A9CZR7_9GAMM</name>
<proteinExistence type="predicted"/>
<dbReference type="STRING" id="314608.KT99_19569"/>
<evidence type="ECO:0000313" key="2">
    <source>
        <dbReference type="EMBL" id="EDQ02032.1"/>
    </source>
</evidence>
<comment type="caution">
    <text evidence="2">The sequence shown here is derived from an EMBL/GenBank/DDBJ whole genome shotgun (WGS) entry which is preliminary data.</text>
</comment>
<accession>A9CZR7</accession>
<keyword evidence="3" id="KW-1185">Reference proteome</keyword>
<feature type="compositionally biased region" description="Basic residues" evidence="1">
    <location>
        <begin position="78"/>
        <end position="87"/>
    </location>
</feature>